<dbReference type="OrthoDB" id="3496570at2759"/>
<dbReference type="EMBL" id="JAAMPI010000047">
    <property type="protein sequence ID" value="KAF4636843.1"/>
    <property type="molecule type" value="Genomic_DNA"/>
</dbReference>
<keyword evidence="1" id="KW-0472">Membrane</keyword>
<keyword evidence="1" id="KW-0812">Transmembrane</keyword>
<evidence type="ECO:0000256" key="1">
    <source>
        <dbReference type="SAM" id="Phobius"/>
    </source>
</evidence>
<dbReference type="Proteomes" id="UP000566819">
    <property type="component" value="Unassembled WGS sequence"/>
</dbReference>
<evidence type="ECO:0000313" key="2">
    <source>
        <dbReference type="EMBL" id="KAF4636843.1"/>
    </source>
</evidence>
<reference evidence="2 3" key="1">
    <citation type="submission" date="2020-03" db="EMBL/GenBank/DDBJ databases">
        <title>Draft Genome Sequence of Cudoniella acicularis.</title>
        <authorList>
            <person name="Buettner E."/>
            <person name="Kellner H."/>
        </authorList>
    </citation>
    <scope>NUCLEOTIDE SEQUENCE [LARGE SCALE GENOMIC DNA]</scope>
    <source>
        <strain evidence="2 3">DSM 108380</strain>
    </source>
</reference>
<dbReference type="AlphaFoldDB" id="A0A8H4RWR1"/>
<name>A0A8H4RWR1_9HELO</name>
<proteinExistence type="predicted"/>
<sequence length="815" mass="91226">MSLQRSAGYGSLVALGIGLGDLATLVSLSKRVGNWMTVVSGDEDFLKLLDQDEMDILRRRGLLDIARFNKKWGSQMGLLSNGRPTVFEGDIAEKALQKLSRFTAIMVCVVAALDAFAASDVVKSIIKRVLLELLRTTDYGADILASQFSHRLNSWVSSAILRGLSVEARRIRRGLLQQNLIVDGLMPKDDSELVVTFLVWLLADNSETYTTPSSDIAGIALCLSQLGIDILSVEGFGVPCLPTACRLMYNQEAVVSLDYRRSRVALELLRRVPCTTINLQCPEESLTTFPVDADTANRCRAAWLEGSQAAEYIVCRPVVPPANVTHHDDFKYIFYDSGHRPGRTRTEIYQLASCHAFVANKELCTRLEQVLQHESSPTLTWLLEQTTTAMAPDAEEWDLNQTKTQIWNLDMRDEIKVNAFTVFQAFFMGYFYSIFLKLVDTSTLRVQTVDGAWGYRSPVFLCDIRTVWLSSSQTREPGVQILRRESVLSILSSLLLGKQKEISRIKTASFQQDNWCIGVIEKRALLIRSILKPCRNIRETGSFDLVDVDVSGIPSDINGVVRPGVASVTISAPPRTLEEFEKYYSTQSVWDTPSNRGSEDLGNAADATFHIEADWDGNPETMLLCVRYNGRRIETINPANADITFLKSLQPVTAIEFKEGRQSPKLEKGDIVNWGIPELLNDDPFPLPVHLSDQPNLLQLSLSGRPRLRYYAAEKYMSRSHHVCIVTESMSKAFQRCRDITKGSRFRPLIVITGSEAESSPTVDDWVPEEIAERADRIQKTLAENHRLGGETLKGSDRTFTLGRSKVETYLISSQ</sequence>
<gene>
    <name evidence="2" type="ORF">G7Y89_g1256</name>
</gene>
<feature type="transmembrane region" description="Helical" evidence="1">
    <location>
        <begin position="6"/>
        <end position="28"/>
    </location>
</feature>
<keyword evidence="1" id="KW-1133">Transmembrane helix</keyword>
<evidence type="ECO:0000313" key="3">
    <source>
        <dbReference type="Proteomes" id="UP000566819"/>
    </source>
</evidence>
<accession>A0A8H4RWR1</accession>
<comment type="caution">
    <text evidence="2">The sequence shown here is derived from an EMBL/GenBank/DDBJ whole genome shotgun (WGS) entry which is preliminary data.</text>
</comment>
<organism evidence="2 3">
    <name type="scientific">Cudoniella acicularis</name>
    <dbReference type="NCBI Taxonomy" id="354080"/>
    <lineage>
        <taxon>Eukaryota</taxon>
        <taxon>Fungi</taxon>
        <taxon>Dikarya</taxon>
        <taxon>Ascomycota</taxon>
        <taxon>Pezizomycotina</taxon>
        <taxon>Leotiomycetes</taxon>
        <taxon>Helotiales</taxon>
        <taxon>Tricladiaceae</taxon>
        <taxon>Cudoniella</taxon>
    </lineage>
</organism>
<keyword evidence="3" id="KW-1185">Reference proteome</keyword>
<protein>
    <submittedName>
        <fullName evidence="2">Uncharacterized protein</fullName>
    </submittedName>
</protein>